<dbReference type="InterPro" id="IPR049713">
    <property type="entry name" value="Pr6Pr-like"/>
</dbReference>
<dbReference type="Proteomes" id="UP000006408">
    <property type="component" value="Unassembled WGS sequence"/>
</dbReference>
<reference evidence="2" key="1">
    <citation type="submission" date="2009-04" db="EMBL/GenBank/DDBJ databases">
        <authorList>
            <person name="Weinstock G."/>
            <person name="Sodergren E."/>
            <person name="Clifton S."/>
            <person name="Fulton L."/>
            <person name="Fulton B."/>
            <person name="Courtney L."/>
            <person name="Fronick C."/>
            <person name="Harrison M."/>
            <person name="Strong C."/>
            <person name="Farmer C."/>
            <person name="Delahaunty K."/>
            <person name="Markovic C."/>
            <person name="Hall O."/>
            <person name="Minx P."/>
            <person name="Tomlinson C."/>
            <person name="Mitreva M."/>
            <person name="Nelson J."/>
            <person name="Hou S."/>
            <person name="Wollam A."/>
            <person name="Pepin K.H."/>
            <person name="Johnson M."/>
            <person name="Bhonagiri V."/>
            <person name="Nash W.E."/>
            <person name="Warren W."/>
            <person name="Chinwalla A."/>
            <person name="Mardis E.R."/>
            <person name="Wilson R.K."/>
        </authorList>
    </citation>
    <scope>NUCLEOTIDE SEQUENCE [LARGE SCALE GENOMIC DNA]</scope>
    <source>
        <strain evidence="2">DSM 20098</strain>
    </source>
</reference>
<dbReference type="PATRIC" id="fig|518635.7.peg.797"/>
<evidence type="ECO:0000256" key="1">
    <source>
        <dbReference type="SAM" id="Phobius"/>
    </source>
</evidence>
<proteinExistence type="predicted"/>
<keyword evidence="1" id="KW-0472">Membrane</keyword>
<dbReference type="AlphaFoldDB" id="C4FEW6"/>
<dbReference type="STRING" id="1683.Bang102_006070"/>
<feature type="transmembrane region" description="Helical" evidence="1">
    <location>
        <begin position="150"/>
        <end position="174"/>
    </location>
</feature>
<comment type="caution">
    <text evidence="2">The sequence shown here is derived from an EMBL/GenBank/DDBJ whole genome shotgun (WGS) entry which is preliminary data.</text>
</comment>
<feature type="transmembrane region" description="Helical" evidence="1">
    <location>
        <begin position="43"/>
        <end position="65"/>
    </location>
</feature>
<dbReference type="eggNOG" id="COG2141">
    <property type="taxonomic scope" value="Bacteria"/>
</dbReference>
<dbReference type="EMBL" id="ABYS02000004">
    <property type="protein sequence ID" value="EEP21497.1"/>
    <property type="molecule type" value="Genomic_DNA"/>
</dbReference>
<feature type="transmembrane region" description="Helical" evidence="1">
    <location>
        <begin position="20"/>
        <end position="37"/>
    </location>
</feature>
<feature type="transmembrane region" description="Helical" evidence="1">
    <location>
        <begin position="117"/>
        <end position="138"/>
    </location>
</feature>
<evidence type="ECO:0000313" key="3">
    <source>
        <dbReference type="Proteomes" id="UP000006408"/>
    </source>
</evidence>
<feature type="transmembrane region" description="Helical" evidence="1">
    <location>
        <begin position="86"/>
        <end position="105"/>
    </location>
</feature>
<organism evidence="2 3">
    <name type="scientific">Bifidobacterium angulatum DSM 20098 = JCM 7096</name>
    <dbReference type="NCBI Taxonomy" id="518635"/>
    <lineage>
        <taxon>Bacteria</taxon>
        <taxon>Bacillati</taxon>
        <taxon>Actinomycetota</taxon>
        <taxon>Actinomycetes</taxon>
        <taxon>Bifidobacteriales</taxon>
        <taxon>Bifidobacteriaceae</taxon>
        <taxon>Bifidobacterium</taxon>
    </lineage>
</organism>
<keyword evidence="1" id="KW-1133">Transmembrane helix</keyword>
<feature type="transmembrane region" description="Helical" evidence="1">
    <location>
        <begin position="194"/>
        <end position="218"/>
    </location>
</feature>
<name>C4FEW6_9BIFI</name>
<accession>C4FEW6</accession>
<gene>
    <name evidence="2" type="ORF">BIFANG_02862</name>
</gene>
<dbReference type="NCBIfam" id="NF038065">
    <property type="entry name" value="Pr6Pr"/>
    <property type="match status" value="1"/>
</dbReference>
<evidence type="ECO:0008006" key="4">
    <source>
        <dbReference type="Google" id="ProtNLM"/>
    </source>
</evidence>
<keyword evidence="1" id="KW-0812">Transmembrane</keyword>
<evidence type="ECO:0000313" key="2">
    <source>
        <dbReference type="EMBL" id="EEP21497.1"/>
    </source>
</evidence>
<protein>
    <recommendedName>
        <fullName evidence="4">FAR-17a/AIG1-like protein</fullName>
    </recommendedName>
</protein>
<sequence length="234" mass="26625">MTRFRKDNPMYIHSRAASVVYKIILALVGISALLYEVGFGYGYFRSVFFCYFTNLSNIAVVAYLWAAAVAALRKDSTWPEPWQPKLKHALMLAITVTWLVAHFLLDHGGVFKGGTFHWTSLVLHYIVPIGMILDWLLFDRKGTMSKFEPPCWIAFPLAYLACIMVGVWCFGLYVRVDDHSRWPYDFIDFDKHGVPGVALTVLLLIVGFVILGYVYMLVDHLMDRTASNTLPAKS</sequence>
<dbReference type="HOGENOM" id="CLU_077680_3_1_11"/>
<keyword evidence="3" id="KW-1185">Reference proteome</keyword>